<organism evidence="3 4">
    <name type="scientific">Rotaria magnacalcarata</name>
    <dbReference type="NCBI Taxonomy" id="392030"/>
    <lineage>
        <taxon>Eukaryota</taxon>
        <taxon>Metazoa</taxon>
        <taxon>Spiralia</taxon>
        <taxon>Gnathifera</taxon>
        <taxon>Rotifera</taxon>
        <taxon>Eurotatoria</taxon>
        <taxon>Bdelloidea</taxon>
        <taxon>Philodinida</taxon>
        <taxon>Philodinidae</taxon>
        <taxon>Rotaria</taxon>
    </lineage>
</organism>
<name>A0A8S3GA25_9BILA</name>
<comment type="caution">
    <text evidence="3">The sequence shown here is derived from an EMBL/GenBank/DDBJ whole genome shotgun (WGS) entry which is preliminary data.</text>
</comment>
<evidence type="ECO:0000313" key="4">
    <source>
        <dbReference type="Proteomes" id="UP000681967"/>
    </source>
</evidence>
<dbReference type="Proteomes" id="UP000681967">
    <property type="component" value="Unassembled WGS sequence"/>
</dbReference>
<evidence type="ECO:0000313" key="2">
    <source>
        <dbReference type="EMBL" id="CAF4383504.1"/>
    </source>
</evidence>
<dbReference type="Proteomes" id="UP000681720">
    <property type="component" value="Unassembled WGS sequence"/>
</dbReference>
<feature type="non-terminal residue" evidence="3">
    <location>
        <position position="26"/>
    </location>
</feature>
<dbReference type="EMBL" id="CAJOBI010049712">
    <property type="protein sequence ID" value="CAF4365957.1"/>
    <property type="molecule type" value="Genomic_DNA"/>
</dbReference>
<dbReference type="Proteomes" id="UP000676336">
    <property type="component" value="Unassembled WGS sequence"/>
</dbReference>
<dbReference type="AlphaFoldDB" id="A0A8S3GA25"/>
<gene>
    <name evidence="3" type="ORF">BYL167_LOCUS73323</name>
    <name evidence="2" type="ORF">GIL414_LOCUS29402</name>
    <name evidence="1" type="ORF">SMN809_LOCUS28921</name>
</gene>
<reference evidence="3" key="1">
    <citation type="submission" date="2021-02" db="EMBL/GenBank/DDBJ databases">
        <authorList>
            <person name="Nowell W R."/>
        </authorList>
    </citation>
    <scope>NUCLEOTIDE SEQUENCE</scope>
</reference>
<protein>
    <submittedName>
        <fullName evidence="3">Uncharacterized protein</fullName>
    </submittedName>
</protein>
<accession>A0A8S3GA25</accession>
<evidence type="ECO:0000313" key="3">
    <source>
        <dbReference type="EMBL" id="CAF5155559.1"/>
    </source>
</evidence>
<evidence type="ECO:0000313" key="1">
    <source>
        <dbReference type="EMBL" id="CAF4365957.1"/>
    </source>
</evidence>
<dbReference type="EMBL" id="CAJOBJ010053163">
    <property type="protein sequence ID" value="CAF4383504.1"/>
    <property type="molecule type" value="Genomic_DNA"/>
</dbReference>
<dbReference type="EMBL" id="CAJOBH010261185">
    <property type="protein sequence ID" value="CAF5155559.1"/>
    <property type="molecule type" value="Genomic_DNA"/>
</dbReference>
<sequence>MPPKFVSKIDFKFKLDESILVPDPNA</sequence>
<proteinExistence type="predicted"/>